<proteinExistence type="predicted"/>
<dbReference type="AlphaFoldDB" id="A0A5C6DEY0"/>
<dbReference type="EMBL" id="SJPV01000009">
    <property type="protein sequence ID" value="TWU33686.1"/>
    <property type="molecule type" value="Genomic_DNA"/>
</dbReference>
<organism evidence="1 2">
    <name type="scientific">Novipirellula artificiosorum</name>
    <dbReference type="NCBI Taxonomy" id="2528016"/>
    <lineage>
        <taxon>Bacteria</taxon>
        <taxon>Pseudomonadati</taxon>
        <taxon>Planctomycetota</taxon>
        <taxon>Planctomycetia</taxon>
        <taxon>Pirellulales</taxon>
        <taxon>Pirellulaceae</taxon>
        <taxon>Novipirellula</taxon>
    </lineage>
</organism>
<sequence>MDEPLPRSAERVFEHRQRHSKSPIPSAKFSVVFTHLFVRGAKTLGFEGPEGSRPIPLKLVAERREPSGLILIFYLDNALAPLRIPEPNRLCL</sequence>
<keyword evidence="2" id="KW-1185">Reference proteome</keyword>
<dbReference type="Proteomes" id="UP000319143">
    <property type="component" value="Unassembled WGS sequence"/>
</dbReference>
<gene>
    <name evidence="1" type="ORF">Poly41_46820</name>
</gene>
<name>A0A5C6DEY0_9BACT</name>
<evidence type="ECO:0000313" key="1">
    <source>
        <dbReference type="EMBL" id="TWU33686.1"/>
    </source>
</evidence>
<protein>
    <submittedName>
        <fullName evidence="1">Uncharacterized protein</fullName>
    </submittedName>
</protein>
<reference evidence="1 2" key="1">
    <citation type="submission" date="2019-02" db="EMBL/GenBank/DDBJ databases">
        <title>Deep-cultivation of Planctomycetes and their phenomic and genomic characterization uncovers novel biology.</title>
        <authorList>
            <person name="Wiegand S."/>
            <person name="Jogler M."/>
            <person name="Boedeker C."/>
            <person name="Pinto D."/>
            <person name="Vollmers J."/>
            <person name="Rivas-Marin E."/>
            <person name="Kohn T."/>
            <person name="Peeters S.H."/>
            <person name="Heuer A."/>
            <person name="Rast P."/>
            <person name="Oberbeckmann S."/>
            <person name="Bunk B."/>
            <person name="Jeske O."/>
            <person name="Meyerdierks A."/>
            <person name="Storesund J.E."/>
            <person name="Kallscheuer N."/>
            <person name="Luecker S."/>
            <person name="Lage O.M."/>
            <person name="Pohl T."/>
            <person name="Merkel B.J."/>
            <person name="Hornburger P."/>
            <person name="Mueller R.-W."/>
            <person name="Bruemmer F."/>
            <person name="Labrenz M."/>
            <person name="Spormann A.M."/>
            <person name="Op Den Camp H."/>
            <person name="Overmann J."/>
            <person name="Amann R."/>
            <person name="Jetten M.S.M."/>
            <person name="Mascher T."/>
            <person name="Medema M.H."/>
            <person name="Devos D.P."/>
            <person name="Kaster A.-K."/>
            <person name="Ovreas L."/>
            <person name="Rohde M."/>
            <person name="Galperin M.Y."/>
            <person name="Jogler C."/>
        </authorList>
    </citation>
    <scope>NUCLEOTIDE SEQUENCE [LARGE SCALE GENOMIC DNA]</scope>
    <source>
        <strain evidence="1 2">Poly41</strain>
    </source>
</reference>
<evidence type="ECO:0000313" key="2">
    <source>
        <dbReference type="Proteomes" id="UP000319143"/>
    </source>
</evidence>
<comment type="caution">
    <text evidence="1">The sequence shown here is derived from an EMBL/GenBank/DDBJ whole genome shotgun (WGS) entry which is preliminary data.</text>
</comment>
<accession>A0A5C6DEY0</accession>